<dbReference type="PANTHER" id="PTHR33643">
    <property type="entry name" value="UREASE ACCESSORY PROTEIN D"/>
    <property type="match status" value="1"/>
</dbReference>
<keyword evidence="3" id="KW-0996">Nickel insertion</keyword>
<keyword evidence="3" id="KW-0963">Cytoplasm</keyword>
<sequence length="281" mass="29821">MPDAAGALPVDTAPPATRMQRLQGRVILGVKADEHGVTRLDRLYQSGSARLRLPKGPDLEGVLINTGGGLTGGDVLETEVLVAAGARATVTTQAAEKVYRASAGEARVLNRLSVAGRLDWLPQETILFDGARLCRRLEVDMADGATLLAAEAMVFGRTARGERVTHGLFRDEWRIRRGGRLVYADAVRLAGDIDAQLARAAVAGGACATASCLYVAPDAEARVEAVRAVLPRTDGVKAGASAWNGLLALRLVARDGQALLRALAPMIEHLRGLPVPRVWRC</sequence>
<organism evidence="4 5">
    <name type="scientific">Nitrospirillum iridis</name>
    <dbReference type="NCBI Taxonomy" id="765888"/>
    <lineage>
        <taxon>Bacteria</taxon>
        <taxon>Pseudomonadati</taxon>
        <taxon>Pseudomonadota</taxon>
        <taxon>Alphaproteobacteria</taxon>
        <taxon>Rhodospirillales</taxon>
        <taxon>Azospirillaceae</taxon>
        <taxon>Nitrospirillum</taxon>
    </lineage>
</organism>
<dbReference type="RefSeq" id="WP_184802557.1">
    <property type="nucleotide sequence ID" value="NZ_JACIIZ010000009.1"/>
</dbReference>
<keyword evidence="5" id="KW-1185">Reference proteome</keyword>
<evidence type="ECO:0000313" key="4">
    <source>
        <dbReference type="EMBL" id="MBB6252790.1"/>
    </source>
</evidence>
<evidence type="ECO:0000256" key="2">
    <source>
        <dbReference type="ARBA" id="ARBA00023186"/>
    </source>
</evidence>
<dbReference type="InterPro" id="IPR002669">
    <property type="entry name" value="UreD"/>
</dbReference>
<reference evidence="4 5" key="1">
    <citation type="submission" date="2020-08" db="EMBL/GenBank/DDBJ databases">
        <title>Genomic Encyclopedia of Type Strains, Phase IV (KMG-IV): sequencing the most valuable type-strain genomes for metagenomic binning, comparative biology and taxonomic classification.</title>
        <authorList>
            <person name="Goeker M."/>
        </authorList>
    </citation>
    <scope>NUCLEOTIDE SEQUENCE [LARGE SCALE GENOMIC DNA]</scope>
    <source>
        <strain evidence="4 5">DSM 22198</strain>
    </source>
</reference>
<proteinExistence type="inferred from homology"/>
<accession>A0A7X0B166</accession>
<comment type="similarity">
    <text evidence="1 3">Belongs to the UreD family.</text>
</comment>
<keyword evidence="2 3" id="KW-0143">Chaperone</keyword>
<name>A0A7X0B166_9PROT</name>
<comment type="function">
    <text evidence="3">Required for maturation of urease via the functional incorporation of the urease nickel metallocenter.</text>
</comment>
<dbReference type="GO" id="GO:0005737">
    <property type="term" value="C:cytoplasm"/>
    <property type="evidence" value="ECO:0007669"/>
    <property type="project" value="UniProtKB-SubCell"/>
</dbReference>
<gene>
    <name evidence="3" type="primary">ureD</name>
    <name evidence="4" type="ORF">FHS74_003358</name>
</gene>
<dbReference type="Pfam" id="PF01774">
    <property type="entry name" value="UreD"/>
    <property type="match status" value="1"/>
</dbReference>
<dbReference type="AlphaFoldDB" id="A0A7X0B166"/>
<dbReference type="HAMAP" id="MF_01384">
    <property type="entry name" value="UreD"/>
    <property type="match status" value="1"/>
</dbReference>
<comment type="subunit">
    <text evidence="3">UreD, UreF and UreG form a complex that acts as a GTP-hydrolysis-dependent molecular chaperone, activating the urease apoprotein by helping to assemble the nickel containing metallocenter of UreC. The UreE protein probably delivers the nickel.</text>
</comment>
<evidence type="ECO:0000256" key="1">
    <source>
        <dbReference type="ARBA" id="ARBA00007177"/>
    </source>
</evidence>
<comment type="subcellular location">
    <subcellularLocation>
        <location evidence="3">Cytoplasm</location>
    </subcellularLocation>
</comment>
<dbReference type="Proteomes" id="UP000539175">
    <property type="component" value="Unassembled WGS sequence"/>
</dbReference>
<protein>
    <recommendedName>
        <fullName evidence="3">Urease accessory protein UreD</fullName>
    </recommendedName>
</protein>
<comment type="caution">
    <text evidence="4">The sequence shown here is derived from an EMBL/GenBank/DDBJ whole genome shotgun (WGS) entry which is preliminary data.</text>
</comment>
<dbReference type="GO" id="GO:0016151">
    <property type="term" value="F:nickel cation binding"/>
    <property type="evidence" value="ECO:0007669"/>
    <property type="project" value="UniProtKB-UniRule"/>
</dbReference>
<dbReference type="EMBL" id="JACIIZ010000009">
    <property type="protein sequence ID" value="MBB6252790.1"/>
    <property type="molecule type" value="Genomic_DNA"/>
</dbReference>
<evidence type="ECO:0000313" key="5">
    <source>
        <dbReference type="Proteomes" id="UP000539175"/>
    </source>
</evidence>
<evidence type="ECO:0000256" key="3">
    <source>
        <dbReference type="HAMAP-Rule" id="MF_01384"/>
    </source>
</evidence>
<dbReference type="PANTHER" id="PTHR33643:SF1">
    <property type="entry name" value="UREASE ACCESSORY PROTEIN D"/>
    <property type="match status" value="1"/>
</dbReference>